<dbReference type="InterPro" id="IPR023214">
    <property type="entry name" value="HAD_sf"/>
</dbReference>
<name>A0AAJ0F6T8_9PEZI</name>
<comment type="caution">
    <text evidence="3">The sequence shown here is derived from an EMBL/GenBank/DDBJ whole genome shotgun (WGS) entry which is preliminary data.</text>
</comment>
<dbReference type="InterPro" id="IPR036412">
    <property type="entry name" value="HAD-like_sf"/>
</dbReference>
<evidence type="ECO:0000313" key="3">
    <source>
        <dbReference type="EMBL" id="KAK1757241.1"/>
    </source>
</evidence>
<dbReference type="PANTHER" id="PTHR43316">
    <property type="entry name" value="HYDROLASE, HALOACID DELAHOGENASE-RELATED"/>
    <property type="match status" value="1"/>
</dbReference>
<reference evidence="3" key="1">
    <citation type="submission" date="2023-06" db="EMBL/GenBank/DDBJ databases">
        <title>Genome-scale phylogeny and comparative genomics of the fungal order Sordariales.</title>
        <authorList>
            <consortium name="Lawrence Berkeley National Laboratory"/>
            <person name="Hensen N."/>
            <person name="Bonometti L."/>
            <person name="Westerberg I."/>
            <person name="Brannstrom I.O."/>
            <person name="Guillou S."/>
            <person name="Cros-Aarteil S."/>
            <person name="Calhoun S."/>
            <person name="Haridas S."/>
            <person name="Kuo A."/>
            <person name="Mondo S."/>
            <person name="Pangilinan J."/>
            <person name="Riley R."/>
            <person name="Labutti K."/>
            <person name="Andreopoulos B."/>
            <person name="Lipzen A."/>
            <person name="Chen C."/>
            <person name="Yanf M."/>
            <person name="Daum C."/>
            <person name="Ng V."/>
            <person name="Clum A."/>
            <person name="Steindorff A."/>
            <person name="Ohm R."/>
            <person name="Martin F."/>
            <person name="Silar P."/>
            <person name="Natvig D."/>
            <person name="Lalanne C."/>
            <person name="Gautier V."/>
            <person name="Ament-Velasquez S.L."/>
            <person name="Kruys A."/>
            <person name="Hutchinson M.I."/>
            <person name="Powell A.J."/>
            <person name="Barry K."/>
            <person name="Miller A.N."/>
            <person name="Grigoriev I.V."/>
            <person name="Debuchy R."/>
            <person name="Gladieux P."/>
            <person name="Thoren M.H."/>
            <person name="Johannesson H."/>
        </authorList>
    </citation>
    <scope>NUCLEOTIDE SEQUENCE</scope>
    <source>
        <strain evidence="3">PSN4</strain>
    </source>
</reference>
<protein>
    <submittedName>
        <fullName evidence="3">Haloacid dehalogenase</fullName>
    </submittedName>
</protein>
<dbReference type="Gene3D" id="3.40.50.1000">
    <property type="entry name" value="HAD superfamily/HAD-like"/>
    <property type="match status" value="1"/>
</dbReference>
<dbReference type="InterPro" id="IPR051540">
    <property type="entry name" value="S-2-haloacid_dehalogenase"/>
</dbReference>
<dbReference type="NCBIfam" id="TIGR01428">
    <property type="entry name" value="HAD_type_II"/>
    <property type="match status" value="1"/>
</dbReference>
<dbReference type="PRINTS" id="PR00413">
    <property type="entry name" value="HADHALOGNASE"/>
</dbReference>
<organism evidence="3 4">
    <name type="scientific">Echria macrotheca</name>
    <dbReference type="NCBI Taxonomy" id="438768"/>
    <lineage>
        <taxon>Eukaryota</taxon>
        <taxon>Fungi</taxon>
        <taxon>Dikarya</taxon>
        <taxon>Ascomycota</taxon>
        <taxon>Pezizomycotina</taxon>
        <taxon>Sordariomycetes</taxon>
        <taxon>Sordariomycetidae</taxon>
        <taxon>Sordariales</taxon>
        <taxon>Schizotheciaceae</taxon>
        <taxon>Echria</taxon>
    </lineage>
</organism>
<evidence type="ECO:0000256" key="1">
    <source>
        <dbReference type="ARBA" id="ARBA00008106"/>
    </source>
</evidence>
<keyword evidence="4" id="KW-1185">Reference proteome</keyword>
<dbReference type="Pfam" id="PF00702">
    <property type="entry name" value="Hydrolase"/>
    <property type="match status" value="1"/>
</dbReference>
<keyword evidence="2" id="KW-0378">Hydrolase</keyword>
<dbReference type="EMBL" id="MU839831">
    <property type="protein sequence ID" value="KAK1757241.1"/>
    <property type="molecule type" value="Genomic_DNA"/>
</dbReference>
<dbReference type="InterPro" id="IPR006439">
    <property type="entry name" value="HAD-SF_hydro_IA"/>
</dbReference>
<dbReference type="InterPro" id="IPR023198">
    <property type="entry name" value="PGP-like_dom2"/>
</dbReference>
<dbReference type="GO" id="GO:0019120">
    <property type="term" value="F:hydrolase activity, acting on acid halide bonds, in C-halide compounds"/>
    <property type="evidence" value="ECO:0007669"/>
    <property type="project" value="InterPro"/>
</dbReference>
<gene>
    <name evidence="3" type="ORF">QBC47DRAFT_177346</name>
</gene>
<dbReference type="Gene3D" id="1.10.150.240">
    <property type="entry name" value="Putative phosphatase, domain 2"/>
    <property type="match status" value="1"/>
</dbReference>
<evidence type="ECO:0000313" key="4">
    <source>
        <dbReference type="Proteomes" id="UP001239445"/>
    </source>
</evidence>
<dbReference type="NCBIfam" id="TIGR01493">
    <property type="entry name" value="HAD-SF-IA-v2"/>
    <property type="match status" value="1"/>
</dbReference>
<comment type="similarity">
    <text evidence="1">Belongs to the HAD-like hydrolase superfamily. S-2-haloalkanoic acid dehalogenase family.</text>
</comment>
<dbReference type="GO" id="GO:0016791">
    <property type="term" value="F:phosphatase activity"/>
    <property type="evidence" value="ECO:0007669"/>
    <property type="project" value="UniProtKB-ARBA"/>
</dbReference>
<dbReference type="SFLD" id="SFLDG01129">
    <property type="entry name" value="C1.5:_HAD__Beta-PGM__Phosphata"/>
    <property type="match status" value="1"/>
</dbReference>
<proteinExistence type="inferred from homology"/>
<sequence>MASTKTVIAFDLYGTLLSTESIAGELAKLFGDDKAKTLAASWRRYQLEYTWRINSMGIYRTFSEITQGALHHAVEELGLSVSSDDEKRLMDAYAKLHVFPEVPAALDLVRARPDVDALIFSNGNEGMVTSSVDGSPDLTRFADVFKGLVSVDPVQVFKPDLKTYHHLLEHVGKTDAPGEVWLVTANPFDVVGATVAGVQAAWIDRAGTGWVDRLGAVIGGASERPALVVSGVDEAVRGILSRGT</sequence>
<evidence type="ECO:0000256" key="2">
    <source>
        <dbReference type="ARBA" id="ARBA00022801"/>
    </source>
</evidence>
<dbReference type="AlphaFoldDB" id="A0AAJ0F6T8"/>
<dbReference type="Proteomes" id="UP001239445">
    <property type="component" value="Unassembled WGS sequence"/>
</dbReference>
<accession>A0AAJ0F6T8</accession>
<dbReference type="SUPFAM" id="SSF56784">
    <property type="entry name" value="HAD-like"/>
    <property type="match status" value="1"/>
</dbReference>
<dbReference type="PANTHER" id="PTHR43316:SF3">
    <property type="entry name" value="HALOACID DEHALOGENASE, TYPE II (AFU_ORTHOLOGUE AFUA_2G07750)-RELATED"/>
    <property type="match status" value="1"/>
</dbReference>
<dbReference type="InterPro" id="IPR006328">
    <property type="entry name" value="2-HAD"/>
</dbReference>
<dbReference type="SFLD" id="SFLDS00003">
    <property type="entry name" value="Haloacid_Dehalogenase"/>
    <property type="match status" value="1"/>
</dbReference>